<protein>
    <submittedName>
        <fullName evidence="13">Dipeptidyl aminopeptidase-like protein 6-like</fullName>
    </submittedName>
</protein>
<sequence>MASLYQRFTGKINTSRSFPAPPEASHLLGSQGPEEDGAGPKPLGAPAPAAAPRERGGVGGGGGGGGGGAGGRPRFQYQARSDGDDEDELVGSNPPQRNWKGIAIALLVILVICSLIVTSVILLTPAEDTSLSQKKKVTVEDLFSDDFKIHDPEAKWISDKEFIYREQKGSVILRNVETNISTVLIEGKKIESLRAIRYEISPDKEYALFSYNVEPVSVGTDVSIAGSPPSPSAAHGRVRLGQAPSHSRSDGRRRGWPSENSPASSPGPKATLSPLEVRPDLSPFIL</sequence>
<dbReference type="PANTHER" id="PTHR11731:SF20">
    <property type="entry name" value="DIPEPTIDYL AMINOPEPTIDASE-LIKE PROTEIN 6"/>
    <property type="match status" value="1"/>
</dbReference>
<keyword evidence="6 11" id="KW-1133">Transmembrane helix</keyword>
<feature type="region of interest" description="Disordered" evidence="10">
    <location>
        <begin position="222"/>
        <end position="286"/>
    </location>
</feature>
<feature type="transmembrane region" description="Helical" evidence="11">
    <location>
        <begin position="102"/>
        <end position="123"/>
    </location>
</feature>
<dbReference type="Proteomes" id="UP000245340">
    <property type="component" value="Unplaced"/>
</dbReference>
<keyword evidence="5" id="KW-0735">Signal-anchor</keyword>
<proteinExistence type="inferred from homology"/>
<keyword evidence="9" id="KW-0325">Glycoprotein</keyword>
<evidence type="ECO:0000256" key="10">
    <source>
        <dbReference type="SAM" id="MobiDB-lite"/>
    </source>
</evidence>
<evidence type="ECO:0000313" key="12">
    <source>
        <dbReference type="Proteomes" id="UP000245340"/>
    </source>
</evidence>
<feature type="region of interest" description="Disordered" evidence="10">
    <location>
        <begin position="1"/>
        <end position="94"/>
    </location>
</feature>
<evidence type="ECO:0000256" key="11">
    <source>
        <dbReference type="SAM" id="Phobius"/>
    </source>
</evidence>
<evidence type="ECO:0000256" key="9">
    <source>
        <dbReference type="ARBA" id="ARBA00023180"/>
    </source>
</evidence>
<dbReference type="Gene3D" id="2.140.10.30">
    <property type="entry name" value="Dipeptidylpeptidase IV, N-terminal domain"/>
    <property type="match status" value="1"/>
</dbReference>
<evidence type="ECO:0000256" key="1">
    <source>
        <dbReference type="ARBA" id="ARBA00004401"/>
    </source>
</evidence>
<dbReference type="SUPFAM" id="SSF82171">
    <property type="entry name" value="DPP6 N-terminal domain-like"/>
    <property type="match status" value="1"/>
</dbReference>
<dbReference type="RefSeq" id="XP_004415067.1">
    <property type="nucleotide sequence ID" value="XM_004415010.1"/>
</dbReference>
<reference evidence="13" key="1">
    <citation type="submission" date="2025-08" db="UniProtKB">
        <authorList>
            <consortium name="RefSeq"/>
        </authorList>
    </citation>
    <scope>IDENTIFICATION</scope>
</reference>
<organism evidence="12 13">
    <name type="scientific">Odobenus rosmarus divergens</name>
    <name type="common">Pacific walrus</name>
    <dbReference type="NCBI Taxonomy" id="9708"/>
    <lineage>
        <taxon>Eukaryota</taxon>
        <taxon>Metazoa</taxon>
        <taxon>Chordata</taxon>
        <taxon>Craniata</taxon>
        <taxon>Vertebrata</taxon>
        <taxon>Euteleostomi</taxon>
        <taxon>Mammalia</taxon>
        <taxon>Eutheria</taxon>
        <taxon>Laurasiatheria</taxon>
        <taxon>Carnivora</taxon>
        <taxon>Caniformia</taxon>
        <taxon>Pinnipedia</taxon>
        <taxon>Odobenidae</taxon>
        <taxon>Odobenus</taxon>
    </lineage>
</organism>
<evidence type="ECO:0000256" key="8">
    <source>
        <dbReference type="ARBA" id="ARBA00023157"/>
    </source>
</evidence>
<evidence type="ECO:0000256" key="5">
    <source>
        <dbReference type="ARBA" id="ARBA00022968"/>
    </source>
</evidence>
<evidence type="ECO:0000256" key="3">
    <source>
        <dbReference type="ARBA" id="ARBA00022475"/>
    </source>
</evidence>
<evidence type="ECO:0000313" key="13">
    <source>
        <dbReference type="RefSeq" id="XP_004415067.1"/>
    </source>
</evidence>
<evidence type="ECO:0000256" key="6">
    <source>
        <dbReference type="ARBA" id="ARBA00022989"/>
    </source>
</evidence>
<dbReference type="GO" id="GO:0015459">
    <property type="term" value="F:potassium channel regulator activity"/>
    <property type="evidence" value="ECO:0007669"/>
    <property type="project" value="TreeGrafter"/>
</dbReference>
<dbReference type="PANTHER" id="PTHR11731">
    <property type="entry name" value="PROTEASE FAMILY S9B,C DIPEPTIDYL-PEPTIDASE IV-RELATED"/>
    <property type="match status" value="1"/>
</dbReference>
<dbReference type="GO" id="GO:0008076">
    <property type="term" value="C:voltage-gated potassium channel complex"/>
    <property type="evidence" value="ECO:0007669"/>
    <property type="project" value="TreeGrafter"/>
</dbReference>
<evidence type="ECO:0000256" key="7">
    <source>
        <dbReference type="ARBA" id="ARBA00023136"/>
    </source>
</evidence>
<comment type="similarity">
    <text evidence="2">Belongs to the peptidase S9B family.</text>
</comment>
<keyword evidence="7 11" id="KW-0472">Membrane</keyword>
<accession>A0A9B0HD66</accession>
<evidence type="ECO:0000256" key="2">
    <source>
        <dbReference type="ARBA" id="ARBA00006150"/>
    </source>
</evidence>
<dbReference type="AlphaFoldDB" id="A0A9B0HD66"/>
<comment type="subcellular location">
    <subcellularLocation>
        <location evidence="1">Cell membrane</location>
        <topology evidence="1">Single-pass type II membrane protein</topology>
    </subcellularLocation>
</comment>
<feature type="compositionally biased region" description="Gly residues" evidence="10">
    <location>
        <begin position="57"/>
        <end position="71"/>
    </location>
</feature>
<name>A0A9B0HD66_ODORO</name>
<evidence type="ECO:0000256" key="4">
    <source>
        <dbReference type="ARBA" id="ARBA00022692"/>
    </source>
</evidence>
<keyword evidence="3" id="KW-1003">Cell membrane</keyword>
<keyword evidence="12" id="KW-1185">Reference proteome</keyword>
<feature type="compositionally biased region" description="Low complexity" evidence="10">
    <location>
        <begin position="39"/>
        <end position="51"/>
    </location>
</feature>
<dbReference type="GO" id="GO:1901379">
    <property type="term" value="P:regulation of potassium ion transmembrane transport"/>
    <property type="evidence" value="ECO:0007669"/>
    <property type="project" value="TreeGrafter"/>
</dbReference>
<keyword evidence="4 11" id="KW-0812">Transmembrane</keyword>
<dbReference type="InterPro" id="IPR050278">
    <property type="entry name" value="Serine_Prot_S9B/DPPIV"/>
</dbReference>
<keyword evidence="8" id="KW-1015">Disulfide bond</keyword>
<gene>
    <name evidence="13" type="primary">LOC101370875</name>
</gene>